<keyword evidence="6" id="KW-0540">Nuclease</keyword>
<dbReference type="PANTHER" id="PTHR11081">
    <property type="entry name" value="FLAP ENDONUCLEASE FAMILY MEMBER"/>
    <property type="match status" value="1"/>
</dbReference>
<dbReference type="InterPro" id="IPR041012">
    <property type="entry name" value="GEN_chromo"/>
</dbReference>
<feature type="compositionally biased region" description="Basic and acidic residues" evidence="3">
    <location>
        <begin position="618"/>
        <end position="627"/>
    </location>
</feature>
<dbReference type="Pfam" id="PF00752">
    <property type="entry name" value="XPG_N"/>
    <property type="match status" value="1"/>
</dbReference>
<dbReference type="SMART" id="SM00485">
    <property type="entry name" value="XPGN"/>
    <property type="match status" value="1"/>
</dbReference>
<dbReference type="Proteomes" id="UP000693970">
    <property type="component" value="Unassembled WGS sequence"/>
</dbReference>
<proteinExistence type="predicted"/>
<gene>
    <name evidence="6" type="ORF">IV203_026224</name>
</gene>
<dbReference type="SMART" id="SM00484">
    <property type="entry name" value="XPGI"/>
    <property type="match status" value="1"/>
</dbReference>
<reference evidence="6" key="1">
    <citation type="journal article" date="2021" name="Sci. Rep.">
        <title>Diploid genomic architecture of Nitzschia inconspicua, an elite biomass production diatom.</title>
        <authorList>
            <person name="Oliver A."/>
            <person name="Podell S."/>
            <person name="Pinowska A."/>
            <person name="Traller J.C."/>
            <person name="Smith S.R."/>
            <person name="McClure R."/>
            <person name="Beliaev A."/>
            <person name="Bohutskyi P."/>
            <person name="Hill E.A."/>
            <person name="Rabines A."/>
            <person name="Zheng H."/>
            <person name="Allen L.Z."/>
            <person name="Kuo A."/>
            <person name="Grigoriev I.V."/>
            <person name="Allen A.E."/>
            <person name="Hazlebeck D."/>
            <person name="Allen E.E."/>
        </authorList>
    </citation>
    <scope>NUCLEOTIDE SEQUENCE</scope>
    <source>
        <strain evidence="6">Hildebrandi</strain>
    </source>
</reference>
<evidence type="ECO:0000313" key="7">
    <source>
        <dbReference type="Proteomes" id="UP000693970"/>
    </source>
</evidence>
<dbReference type="InterPro" id="IPR006084">
    <property type="entry name" value="XPG/Rad2"/>
</dbReference>
<organism evidence="6 7">
    <name type="scientific">Nitzschia inconspicua</name>
    <dbReference type="NCBI Taxonomy" id="303405"/>
    <lineage>
        <taxon>Eukaryota</taxon>
        <taxon>Sar</taxon>
        <taxon>Stramenopiles</taxon>
        <taxon>Ochrophyta</taxon>
        <taxon>Bacillariophyta</taxon>
        <taxon>Bacillariophyceae</taxon>
        <taxon>Bacillariophycidae</taxon>
        <taxon>Bacillariales</taxon>
        <taxon>Bacillariaceae</taxon>
        <taxon>Nitzschia</taxon>
    </lineage>
</organism>
<evidence type="ECO:0000313" key="6">
    <source>
        <dbReference type="EMBL" id="KAG7362864.1"/>
    </source>
</evidence>
<reference evidence="6" key="2">
    <citation type="submission" date="2021-04" db="EMBL/GenBank/DDBJ databases">
        <authorList>
            <person name="Podell S."/>
        </authorList>
    </citation>
    <scope>NUCLEOTIDE SEQUENCE</scope>
    <source>
        <strain evidence="6">Hildebrandi</strain>
    </source>
</reference>
<keyword evidence="7" id="KW-1185">Reference proteome</keyword>
<dbReference type="GO" id="GO:0017108">
    <property type="term" value="F:5'-flap endonuclease activity"/>
    <property type="evidence" value="ECO:0007669"/>
    <property type="project" value="TreeGrafter"/>
</dbReference>
<dbReference type="CDD" id="cd09869">
    <property type="entry name" value="PIN_GEN1"/>
    <property type="match status" value="1"/>
</dbReference>
<protein>
    <submittedName>
        <fullName evidence="6">Flap endonuclease-1</fullName>
    </submittedName>
</protein>
<feature type="domain" description="XPG-I" evidence="4">
    <location>
        <begin position="139"/>
        <end position="211"/>
    </location>
</feature>
<dbReference type="EMBL" id="JAGRRH010000010">
    <property type="protein sequence ID" value="KAG7362864.1"/>
    <property type="molecule type" value="Genomic_DNA"/>
</dbReference>
<evidence type="ECO:0000256" key="3">
    <source>
        <dbReference type="SAM" id="MobiDB-lite"/>
    </source>
</evidence>
<evidence type="ECO:0000256" key="2">
    <source>
        <dbReference type="ARBA" id="ARBA00023128"/>
    </source>
</evidence>
<feature type="region of interest" description="Disordered" evidence="3">
    <location>
        <begin position="1004"/>
        <end position="1026"/>
    </location>
</feature>
<dbReference type="OrthoDB" id="44928at2759"/>
<keyword evidence="6" id="KW-0378">Hydrolase</keyword>
<evidence type="ECO:0000256" key="1">
    <source>
        <dbReference type="ARBA" id="ARBA00022553"/>
    </source>
</evidence>
<comment type="caution">
    <text evidence="6">The sequence shown here is derived from an EMBL/GenBank/DDBJ whole genome shotgun (WGS) entry which is preliminary data.</text>
</comment>
<dbReference type="Pfam" id="PF18704">
    <property type="entry name" value="Chromo_2"/>
    <property type="match status" value="1"/>
</dbReference>
<evidence type="ECO:0000259" key="4">
    <source>
        <dbReference type="SMART" id="SM00484"/>
    </source>
</evidence>
<keyword evidence="1" id="KW-0597">Phosphoprotein</keyword>
<dbReference type="Pfam" id="PF00867">
    <property type="entry name" value="XPG_I"/>
    <property type="match status" value="1"/>
</dbReference>
<feature type="region of interest" description="Disordered" evidence="3">
    <location>
        <begin position="614"/>
        <end position="649"/>
    </location>
</feature>
<sequence>MTVSSLWKALDRAGCGRCVGAKELQDHHGLLQKTNPWNFRQMQQQRMSHRPTLAVDLSIWICEALTSAAMQQHHVADPPLQLVYSRTLRLLNLGIKLVVVIEGKRRIRRSDDCDNDKFLKRRSGARFWSACERCETMLRNLGVLVVRAKAEGEALCALLNQRGIVDGVISNDGDCFLFGAKVLYTKFTVDNLEQSKVMRYDSSDIRACLDDDDADKYDAAAEKDEEGSDIVKLSRDDLIAFAILTGSDLAGDGLAKVGCRKAIRFIRKCRIDNPLKTDESPAMAELISWGKLAGQSRCPSDCDDDTEDNETSHNCSCCGHPGDKRSHKKHGCNICGTEPGEPCFQLSPGGKFRKLLRSKALAMKSKFDPASTIQLYHQPNENQVPLSLVGKTSATLEMNPPNLQKLLQSKVIIRGGTLVESRQFLQKTLSAYLARTELFYKANEREKNDFTTKLPKNLNRPVPKCVAKLITRGGKSACEVQWIIKGTMTDEEGNSIDNLEFSTIEEESLVKRSYPELLDKYKEQVQKMDDQGDAEQIKRQAFLNGMFGDVDHCEASQEAGKGVLPSKDTKKIDKARLGFFEELFTAKMHAVSTKGRSDDLRAILADVQIASRKKREKQKLDKEDVAKKTPARNVAQSDITGTQGKEENDSCGDDIAKILYADLQQNRPKRDDDSTIASSTIIGERQNVLEGVKTTATSYSDNVLTPGHIHFLKSHQVQHTKCHTKTCFVSFKDELDVEHLDNLHQEAGSLVTKCTNSLSSEGLQSMRGIPFANETIRQQRPTTVVEMEEGLTVDDFRETYITTPPFVLKCWDSVPCDTSEIKDFGKFPVESNSSFDSMSVTWHQRTFSQSPLLKKKKGELRRKESLVTSLEWRHRSFDVFDQGHVPTGEDPKPFVYHTNEFSEEVYNEDVKQLDHVQLKSEYDTLRDRVFTDSYCNHSKAISRNNTRSLRYGLSMLSSLDQCGGFIPHRGLDDIPSRREQWEDTTHAWEERCSVTQRSDTEFLRASDNRNRKRSRYRSNTPHQQSAIHHHIEYRDDDPFGGTGGETQLLDDAVIAVDPFLDGRFLDYGDYPSQRTISTREIIPPRARSDQLHDKELERRIEKKLSLAKSGAAVNRLFVEGSRFEISADAIKETGSNLCNCFRIDQSEFGFVRKRKWTCSISGSD</sequence>
<accession>A0A9K3PZP5</accession>
<dbReference type="InterPro" id="IPR006085">
    <property type="entry name" value="XPG_DNA_repair_N"/>
</dbReference>
<evidence type="ECO:0000259" key="5">
    <source>
        <dbReference type="SMART" id="SM00485"/>
    </source>
</evidence>
<name>A0A9K3PZP5_9STRA</name>
<dbReference type="AlphaFoldDB" id="A0A9K3PZP5"/>
<dbReference type="PANTHER" id="PTHR11081:SF59">
    <property type="entry name" value="FI23547P1"/>
    <property type="match status" value="1"/>
</dbReference>
<dbReference type="InterPro" id="IPR006086">
    <property type="entry name" value="XPG-I_dom"/>
</dbReference>
<feature type="domain" description="XPG N-terminal" evidence="5">
    <location>
        <begin position="1"/>
        <end position="125"/>
    </location>
</feature>
<keyword evidence="2" id="KW-0496">Mitochondrion</keyword>
<feature type="compositionally biased region" description="Polar residues" evidence="3">
    <location>
        <begin position="634"/>
        <end position="643"/>
    </location>
</feature>
<keyword evidence="6" id="KW-0255">Endonuclease</keyword>